<dbReference type="GO" id="GO:0005794">
    <property type="term" value="C:Golgi apparatus"/>
    <property type="evidence" value="ECO:0007669"/>
    <property type="project" value="UniProtKB-ARBA"/>
</dbReference>
<name>A0AAV1XKL0_LUPLU</name>
<evidence type="ECO:0000313" key="13">
    <source>
        <dbReference type="EMBL" id="CAL0321893.1"/>
    </source>
</evidence>
<dbReference type="EMBL" id="CAXHTB010000016">
    <property type="protein sequence ID" value="CAL0321893.1"/>
    <property type="molecule type" value="Genomic_DNA"/>
</dbReference>
<dbReference type="Gene3D" id="1.20.1540.10">
    <property type="entry name" value="Rhomboid-like"/>
    <property type="match status" value="1"/>
</dbReference>
<dbReference type="InterPro" id="IPR035952">
    <property type="entry name" value="Rhomboid-like_sf"/>
</dbReference>
<evidence type="ECO:0000256" key="7">
    <source>
        <dbReference type="ARBA" id="ARBA00022825"/>
    </source>
</evidence>
<keyword evidence="7 10" id="KW-0720">Serine protease</keyword>
<feature type="transmembrane region" description="Helical" evidence="10">
    <location>
        <begin position="200"/>
        <end position="219"/>
    </location>
</feature>
<comment type="caution">
    <text evidence="10">Lacks conserved residue(s) required for the propagation of feature annotation.</text>
</comment>
<dbReference type="PANTHER" id="PTHR22936:SF77">
    <property type="entry name" value="RHOMBOID-LIKE PROTEIN 1"/>
    <property type="match status" value="1"/>
</dbReference>
<dbReference type="AlphaFoldDB" id="A0AAV1XKL0"/>
<proteinExistence type="inferred from homology"/>
<dbReference type="GO" id="GO:0016020">
    <property type="term" value="C:membrane"/>
    <property type="evidence" value="ECO:0007669"/>
    <property type="project" value="UniProtKB-SubCell"/>
</dbReference>
<evidence type="ECO:0000256" key="3">
    <source>
        <dbReference type="ARBA" id="ARBA00009045"/>
    </source>
</evidence>
<keyword evidence="5 10" id="KW-0812">Transmembrane</keyword>
<organism evidence="13 14">
    <name type="scientific">Lupinus luteus</name>
    <name type="common">European yellow lupine</name>
    <dbReference type="NCBI Taxonomy" id="3873"/>
    <lineage>
        <taxon>Eukaryota</taxon>
        <taxon>Viridiplantae</taxon>
        <taxon>Streptophyta</taxon>
        <taxon>Embryophyta</taxon>
        <taxon>Tracheophyta</taxon>
        <taxon>Spermatophyta</taxon>
        <taxon>Magnoliopsida</taxon>
        <taxon>eudicotyledons</taxon>
        <taxon>Gunneridae</taxon>
        <taxon>Pentapetalae</taxon>
        <taxon>rosids</taxon>
        <taxon>fabids</taxon>
        <taxon>Fabales</taxon>
        <taxon>Fabaceae</taxon>
        <taxon>Papilionoideae</taxon>
        <taxon>50 kb inversion clade</taxon>
        <taxon>genistoids sensu lato</taxon>
        <taxon>core genistoids</taxon>
        <taxon>Genisteae</taxon>
        <taxon>Lupinus</taxon>
    </lineage>
</organism>
<feature type="transmembrane region" description="Helical" evidence="10">
    <location>
        <begin position="48"/>
        <end position="70"/>
    </location>
</feature>
<dbReference type="GO" id="GO:0006508">
    <property type="term" value="P:proteolysis"/>
    <property type="evidence" value="ECO:0007669"/>
    <property type="project" value="UniProtKB-KW"/>
</dbReference>
<feature type="region of interest" description="Disordered" evidence="11">
    <location>
        <begin position="1"/>
        <end position="32"/>
    </location>
</feature>
<dbReference type="PANTHER" id="PTHR22936">
    <property type="entry name" value="RHOMBOID-RELATED"/>
    <property type="match status" value="1"/>
</dbReference>
<evidence type="ECO:0000259" key="12">
    <source>
        <dbReference type="Pfam" id="PF01694"/>
    </source>
</evidence>
<comment type="caution">
    <text evidence="13">The sequence shown here is derived from an EMBL/GenBank/DDBJ whole genome shotgun (WGS) entry which is preliminary data.</text>
</comment>
<keyword evidence="4 10" id="KW-0645">Protease</keyword>
<gene>
    <name evidence="13" type="ORF">LLUT_LOCUS22953</name>
</gene>
<reference evidence="13 14" key="1">
    <citation type="submission" date="2024-03" db="EMBL/GenBank/DDBJ databases">
        <authorList>
            <person name="Martinez-Hernandez J."/>
        </authorList>
    </citation>
    <scope>NUCLEOTIDE SEQUENCE [LARGE SCALE GENOMIC DNA]</scope>
</reference>
<dbReference type="Proteomes" id="UP001497480">
    <property type="component" value="Unassembled WGS sequence"/>
</dbReference>
<dbReference type="InterPro" id="IPR002610">
    <property type="entry name" value="Peptidase_S54_rhomboid-like"/>
</dbReference>
<comment type="function">
    <text evidence="10">Serine protease involved in intramembrane proteolysis.</text>
</comment>
<evidence type="ECO:0000313" key="14">
    <source>
        <dbReference type="Proteomes" id="UP001497480"/>
    </source>
</evidence>
<comment type="catalytic activity">
    <reaction evidence="1 10">
        <text>Cleaves type-1 transmembrane domains using a catalytic dyad composed of serine and histidine that are contributed by different transmembrane domains.</text>
        <dbReference type="EC" id="3.4.21.105"/>
    </reaction>
</comment>
<feature type="transmembrane region" description="Helical" evidence="10">
    <location>
        <begin position="172"/>
        <end position="193"/>
    </location>
</feature>
<dbReference type="GO" id="GO:0004252">
    <property type="term" value="F:serine-type endopeptidase activity"/>
    <property type="evidence" value="ECO:0007669"/>
    <property type="project" value="InterPro"/>
</dbReference>
<dbReference type="InterPro" id="IPR022764">
    <property type="entry name" value="Peptidase_S54_rhomboid_dom"/>
</dbReference>
<evidence type="ECO:0000256" key="4">
    <source>
        <dbReference type="ARBA" id="ARBA00022670"/>
    </source>
</evidence>
<sequence length="355" mass="39464">MGRDPSPGADIEVQIHPRRRGSDPPLSPPLNPITTDERDHDFSLFKRWFPWLVPSFVVANIAIFIITMYINDCPKHSFPDSSCVASFFGRLGKMGALQVDKVVDKHQAWRLLSCIWLHGGVVHLLANMLSLVFIGIRLEQEFGFVRIGFLYLISGFGGSLLSALFIQSGISVGASGALFGLLGGMLSELLINWTIYANKFAALLTLIVIVIINLAVGILPHMDNFAHIGGFISGFLLGFVFLIRPQFKWVSQRNSRPAHAEYLVKYKHKPYQLITGLVLLLRGVNLNDHCSWCHYLSCVPTSKWSCKAEQLYCETTQIGNQLNITCLSNGRSDLFPLSDTGSSKTQRLCYGLCST</sequence>
<evidence type="ECO:0000256" key="9">
    <source>
        <dbReference type="ARBA" id="ARBA00023136"/>
    </source>
</evidence>
<comment type="subcellular location">
    <subcellularLocation>
        <location evidence="2 10">Membrane</location>
        <topology evidence="2 10">Multi-pass membrane protein</topology>
    </subcellularLocation>
</comment>
<keyword evidence="6 10" id="KW-0378">Hydrolase</keyword>
<keyword evidence="9 10" id="KW-0472">Membrane</keyword>
<evidence type="ECO:0000256" key="10">
    <source>
        <dbReference type="RuleBase" id="RU362115"/>
    </source>
</evidence>
<feature type="domain" description="Peptidase S54 rhomboid" evidence="12">
    <location>
        <begin position="106"/>
        <end position="242"/>
    </location>
</feature>
<evidence type="ECO:0000256" key="11">
    <source>
        <dbReference type="SAM" id="MobiDB-lite"/>
    </source>
</evidence>
<feature type="transmembrane region" description="Helical" evidence="10">
    <location>
        <begin position="115"/>
        <end position="136"/>
    </location>
</feature>
<feature type="transmembrane region" description="Helical" evidence="10">
    <location>
        <begin position="225"/>
        <end position="243"/>
    </location>
</feature>
<evidence type="ECO:0000256" key="8">
    <source>
        <dbReference type="ARBA" id="ARBA00022989"/>
    </source>
</evidence>
<evidence type="ECO:0000256" key="5">
    <source>
        <dbReference type="ARBA" id="ARBA00022692"/>
    </source>
</evidence>
<evidence type="ECO:0000256" key="2">
    <source>
        <dbReference type="ARBA" id="ARBA00004141"/>
    </source>
</evidence>
<dbReference type="Pfam" id="PF01694">
    <property type="entry name" value="Rhomboid"/>
    <property type="match status" value="1"/>
</dbReference>
<keyword evidence="8 10" id="KW-1133">Transmembrane helix</keyword>
<accession>A0AAV1XKL0</accession>
<comment type="similarity">
    <text evidence="3 10">Belongs to the peptidase S54 family.</text>
</comment>
<feature type="transmembrane region" description="Helical" evidence="10">
    <location>
        <begin position="148"/>
        <end position="166"/>
    </location>
</feature>
<evidence type="ECO:0000256" key="1">
    <source>
        <dbReference type="ARBA" id="ARBA00000156"/>
    </source>
</evidence>
<evidence type="ECO:0000256" key="6">
    <source>
        <dbReference type="ARBA" id="ARBA00022801"/>
    </source>
</evidence>
<protein>
    <recommendedName>
        <fullName evidence="10">RHOMBOID-like protein</fullName>
        <ecNumber evidence="10">3.4.21.105</ecNumber>
    </recommendedName>
</protein>
<dbReference type="EC" id="3.4.21.105" evidence="10"/>
<dbReference type="FunFam" id="1.20.1540.10:FF:000019">
    <property type="entry name" value="RHOMBOID-like protein"/>
    <property type="match status" value="1"/>
</dbReference>
<keyword evidence="14" id="KW-1185">Reference proteome</keyword>
<dbReference type="SUPFAM" id="SSF144091">
    <property type="entry name" value="Rhomboid-like"/>
    <property type="match status" value="1"/>
</dbReference>